<dbReference type="InterPro" id="IPR001031">
    <property type="entry name" value="Thioesterase"/>
</dbReference>
<dbReference type="Pfam" id="PF13193">
    <property type="entry name" value="AMP-binding_C"/>
    <property type="match status" value="1"/>
</dbReference>
<dbReference type="PROSITE" id="PS50075">
    <property type="entry name" value="CARRIER"/>
    <property type="match status" value="1"/>
</dbReference>
<evidence type="ECO:0000256" key="1">
    <source>
        <dbReference type="ARBA" id="ARBA00001957"/>
    </source>
</evidence>
<dbReference type="Gene3D" id="3.30.300.30">
    <property type="match status" value="1"/>
</dbReference>
<dbReference type="AlphaFoldDB" id="A0A2W2BW38"/>
<dbReference type="InterPro" id="IPR020806">
    <property type="entry name" value="PKS_PP-bd"/>
</dbReference>
<feature type="domain" description="Carrier" evidence="4">
    <location>
        <begin position="166"/>
        <end position="241"/>
    </location>
</feature>
<sequence length="516" mass="55781">MYLAGDGLARGYLRRPGLTAGRFVANPFGAPGERMYRTGDLVRWRAEGILDFLGRVDQQVKLRGFRIELGEIEAVLARHPDVAHVAVTPREDQPGDMRLVAYLVARPGNGLDVTQVRTRAARELPDYMVPSGFVILDALPALPNGKLDRAALPAPDTSGLALAGRAPRTPREQLLAELFAEVLGLPAVGVDDNFFHHGGHSLLAMRLVSRIREAVGSRMRVADLFTHPTVATLAEHIAAGAGEDRSAMRVLLPLRPGGSRPPLFCVHALFGLAWPYAGLAQHLDPDRPVYGLQARGLAEPAALPATLEDMAADYVQQIRAVQPHGPYHLLGWSFGGLVAYSAATQLQAAGEQVGLLALLDAYPLTDAERMAEHGEDERDALEFLLRLAGRDPADAARLNRQEVVALLRQRGGLLAAVDDTTVTAVVDVAANATRLMRTATLRPYDGDVLFLTATADKAGTSLTHRRWKPLVHGLIDNHDIACTHLAVTDPGPLAEWGRIVSERLYSIDNPAPGRRV</sequence>
<evidence type="ECO:0000313" key="6">
    <source>
        <dbReference type="Proteomes" id="UP000248749"/>
    </source>
</evidence>
<dbReference type="InterPro" id="IPR029058">
    <property type="entry name" value="AB_hydrolase_fold"/>
</dbReference>
<dbReference type="GO" id="GO:0072330">
    <property type="term" value="P:monocarboxylic acid biosynthetic process"/>
    <property type="evidence" value="ECO:0007669"/>
    <property type="project" value="UniProtKB-ARBA"/>
</dbReference>
<dbReference type="GO" id="GO:0044550">
    <property type="term" value="P:secondary metabolite biosynthetic process"/>
    <property type="evidence" value="ECO:0007669"/>
    <property type="project" value="TreeGrafter"/>
</dbReference>
<dbReference type="GO" id="GO:0043041">
    <property type="term" value="P:amino acid activation for nonribosomal peptide biosynthetic process"/>
    <property type="evidence" value="ECO:0007669"/>
    <property type="project" value="TreeGrafter"/>
</dbReference>
<dbReference type="SUPFAM" id="SSF53474">
    <property type="entry name" value="alpha/beta-Hydrolases"/>
    <property type="match status" value="1"/>
</dbReference>
<evidence type="ECO:0000313" key="5">
    <source>
        <dbReference type="EMBL" id="PZF89770.1"/>
    </source>
</evidence>
<dbReference type="SUPFAM" id="SSF56801">
    <property type="entry name" value="Acetyl-CoA synthetase-like"/>
    <property type="match status" value="1"/>
</dbReference>
<dbReference type="SMART" id="SM00824">
    <property type="entry name" value="PKS_TE"/>
    <property type="match status" value="1"/>
</dbReference>
<dbReference type="GO" id="GO:0031177">
    <property type="term" value="F:phosphopantetheine binding"/>
    <property type="evidence" value="ECO:0007669"/>
    <property type="project" value="InterPro"/>
</dbReference>
<reference evidence="5 6" key="1">
    <citation type="submission" date="2018-01" db="EMBL/GenBank/DDBJ databases">
        <title>Draft genome sequence of Salinispora sp. 13K206.</title>
        <authorList>
            <person name="Sahin N."/>
            <person name="Saygin H."/>
            <person name="Ay H."/>
        </authorList>
    </citation>
    <scope>NUCLEOTIDE SEQUENCE [LARGE SCALE GENOMIC DNA]</scope>
    <source>
        <strain evidence="5 6">13K206</strain>
    </source>
</reference>
<dbReference type="InterPro" id="IPR009081">
    <property type="entry name" value="PP-bd_ACP"/>
</dbReference>
<dbReference type="Proteomes" id="UP000248749">
    <property type="component" value="Unassembled WGS sequence"/>
</dbReference>
<dbReference type="Gene3D" id="2.30.38.10">
    <property type="entry name" value="Luciferase, Domain 3"/>
    <property type="match status" value="1"/>
</dbReference>
<evidence type="ECO:0000256" key="2">
    <source>
        <dbReference type="ARBA" id="ARBA00022450"/>
    </source>
</evidence>
<dbReference type="SMART" id="SM00823">
    <property type="entry name" value="PKS_PP"/>
    <property type="match status" value="1"/>
</dbReference>
<organism evidence="5 6">
    <name type="scientific">Micromonospora deserti</name>
    <dbReference type="NCBI Taxonomy" id="2070366"/>
    <lineage>
        <taxon>Bacteria</taxon>
        <taxon>Bacillati</taxon>
        <taxon>Actinomycetota</taxon>
        <taxon>Actinomycetes</taxon>
        <taxon>Micromonosporales</taxon>
        <taxon>Micromonosporaceae</taxon>
        <taxon>Micromonospora</taxon>
    </lineage>
</organism>
<dbReference type="InterPro" id="IPR020802">
    <property type="entry name" value="TesA-like"/>
</dbReference>
<comment type="cofactor">
    <cofactor evidence="1">
        <name>pantetheine 4'-phosphate</name>
        <dbReference type="ChEBI" id="CHEBI:47942"/>
    </cofactor>
</comment>
<dbReference type="Gene3D" id="3.40.50.1820">
    <property type="entry name" value="alpha/beta hydrolase"/>
    <property type="match status" value="1"/>
</dbReference>
<keyword evidence="6" id="KW-1185">Reference proteome</keyword>
<dbReference type="FunFam" id="1.10.1200.10:FF:000016">
    <property type="entry name" value="Non-ribosomal peptide synthase"/>
    <property type="match status" value="1"/>
</dbReference>
<dbReference type="PANTHER" id="PTHR45527">
    <property type="entry name" value="NONRIBOSOMAL PEPTIDE SYNTHETASE"/>
    <property type="match status" value="1"/>
</dbReference>
<name>A0A2W2BW38_9ACTN</name>
<comment type="caution">
    <text evidence="5">The sequence shown here is derived from an EMBL/GenBank/DDBJ whole genome shotgun (WGS) entry which is preliminary data.</text>
</comment>
<dbReference type="Pfam" id="PF00550">
    <property type="entry name" value="PP-binding"/>
    <property type="match status" value="1"/>
</dbReference>
<proteinExistence type="predicted"/>
<dbReference type="InterPro" id="IPR036736">
    <property type="entry name" value="ACP-like_sf"/>
</dbReference>
<dbReference type="SUPFAM" id="SSF47336">
    <property type="entry name" value="ACP-like"/>
    <property type="match status" value="1"/>
</dbReference>
<keyword evidence="3" id="KW-0597">Phosphoprotein</keyword>
<dbReference type="FunFam" id="3.30.300.30:FF:000010">
    <property type="entry name" value="Enterobactin synthetase component F"/>
    <property type="match status" value="1"/>
</dbReference>
<dbReference type="EMBL" id="POUB01000243">
    <property type="protein sequence ID" value="PZF89770.1"/>
    <property type="molecule type" value="Genomic_DNA"/>
</dbReference>
<dbReference type="InterPro" id="IPR025110">
    <property type="entry name" value="AMP-bd_C"/>
</dbReference>
<dbReference type="InterPro" id="IPR045851">
    <property type="entry name" value="AMP-bd_C_sf"/>
</dbReference>
<dbReference type="PANTHER" id="PTHR45527:SF14">
    <property type="entry name" value="PLIPASTATIN SYNTHASE SUBUNIT B"/>
    <property type="match status" value="1"/>
</dbReference>
<evidence type="ECO:0000259" key="4">
    <source>
        <dbReference type="PROSITE" id="PS50075"/>
    </source>
</evidence>
<accession>A0A2W2BW38</accession>
<dbReference type="GO" id="GO:0005829">
    <property type="term" value="C:cytosol"/>
    <property type="evidence" value="ECO:0007669"/>
    <property type="project" value="TreeGrafter"/>
</dbReference>
<evidence type="ECO:0000256" key="3">
    <source>
        <dbReference type="ARBA" id="ARBA00022553"/>
    </source>
</evidence>
<dbReference type="Pfam" id="PF00975">
    <property type="entry name" value="Thioesterase"/>
    <property type="match status" value="1"/>
</dbReference>
<keyword evidence="2" id="KW-0596">Phosphopantetheine</keyword>
<protein>
    <recommendedName>
        <fullName evidence="4">Carrier domain-containing protein</fullName>
    </recommendedName>
</protein>
<gene>
    <name evidence="5" type="ORF">C1I99_25210</name>
</gene>